<accession>B0CG52</accession>
<gene>
    <name evidence="2" type="ordered locus">AM1_5658</name>
</gene>
<proteinExistence type="predicted"/>
<protein>
    <submittedName>
        <fullName evidence="2">Transposase, IS4 family, putative</fullName>
    </submittedName>
</protein>
<feature type="domain" description="Transposase IS4-like" evidence="1">
    <location>
        <begin position="94"/>
        <end position="267"/>
    </location>
</feature>
<dbReference type="GO" id="GO:0003677">
    <property type="term" value="F:DNA binding"/>
    <property type="evidence" value="ECO:0007669"/>
    <property type="project" value="InterPro"/>
</dbReference>
<dbReference type="Pfam" id="PF01609">
    <property type="entry name" value="DDE_Tnp_1"/>
    <property type="match status" value="1"/>
</dbReference>
<dbReference type="AlphaFoldDB" id="B0CG52"/>
<dbReference type="GO" id="GO:0006313">
    <property type="term" value="P:DNA transposition"/>
    <property type="evidence" value="ECO:0007669"/>
    <property type="project" value="InterPro"/>
</dbReference>
<dbReference type="GO" id="GO:0004803">
    <property type="term" value="F:transposase activity"/>
    <property type="evidence" value="ECO:0007669"/>
    <property type="project" value="InterPro"/>
</dbReference>
<dbReference type="InterPro" id="IPR002559">
    <property type="entry name" value="Transposase_11"/>
</dbReference>
<dbReference type="KEGG" id="amr:AM1_5658"/>
<sequence>MAEILQDVSHDSINRFLLRERYEPKDLFDLLVGNGWVELTGGIVSADDTILEKLYSNPKKMDLLGYYWSSKYSKPILGIPLITLYYSSPNGLRVPINYRIYDKQEGKTKNQYLQEMLQEVLDWGLRPTTFTSDAWYASKANLNLLKDVQMGFLVGVAKNRQVRVGAQQYQRVDNLIISEQGLHVHLKGVGIVKFFCQRFKNGSCRYYLLYAPDPKELAYAGKAEFEHLHTLHWGIECFHRAGKQLCGLQRFRVRLTEAVHTHVFCALRAFVELELQVWHQQIDNWYALQRNLYQEVARQFILEQPLLGSMALT</sequence>
<evidence type="ECO:0000313" key="2">
    <source>
        <dbReference type="EMBL" id="ABW30605.1"/>
    </source>
</evidence>
<evidence type="ECO:0000313" key="3">
    <source>
        <dbReference type="Proteomes" id="UP000000268"/>
    </source>
</evidence>
<evidence type="ECO:0000259" key="1">
    <source>
        <dbReference type="Pfam" id="PF01609"/>
    </source>
</evidence>
<name>B0CG52_ACAM1</name>
<dbReference type="InterPro" id="IPR012337">
    <property type="entry name" value="RNaseH-like_sf"/>
</dbReference>
<dbReference type="SUPFAM" id="SSF53098">
    <property type="entry name" value="Ribonuclease H-like"/>
    <property type="match status" value="1"/>
</dbReference>
<reference evidence="2 3" key="1">
    <citation type="journal article" date="2008" name="Proc. Natl. Acad. Sci. U.S.A.">
        <title>Niche adaptation and genome expansion in the chlorophyll d-producing cyanobacterium Acaryochloris marina.</title>
        <authorList>
            <person name="Swingley W.D."/>
            <person name="Chen M."/>
            <person name="Cheung P.C."/>
            <person name="Conrad A.L."/>
            <person name="Dejesa L.C."/>
            <person name="Hao J."/>
            <person name="Honchak B.M."/>
            <person name="Karbach L.E."/>
            <person name="Kurdoglu A."/>
            <person name="Lahiri S."/>
            <person name="Mastrian S.D."/>
            <person name="Miyashita H."/>
            <person name="Page L."/>
            <person name="Ramakrishna P."/>
            <person name="Satoh S."/>
            <person name="Sattley W.M."/>
            <person name="Shimada Y."/>
            <person name="Taylor H.L."/>
            <person name="Tomo T."/>
            <person name="Tsuchiya T."/>
            <person name="Wang Z.T."/>
            <person name="Raymond J."/>
            <person name="Mimuro M."/>
            <person name="Blankenship R.E."/>
            <person name="Touchman J.W."/>
        </authorList>
    </citation>
    <scope>NUCLEOTIDE SEQUENCE [LARGE SCALE GENOMIC DNA]</scope>
    <source>
        <strain evidence="3">MBIC 11017</strain>
    </source>
</reference>
<dbReference type="EMBL" id="CP000828">
    <property type="protein sequence ID" value="ABW30605.1"/>
    <property type="molecule type" value="Genomic_DNA"/>
</dbReference>
<organism evidence="2 3">
    <name type="scientific">Acaryochloris marina (strain MBIC 11017)</name>
    <dbReference type="NCBI Taxonomy" id="329726"/>
    <lineage>
        <taxon>Bacteria</taxon>
        <taxon>Bacillati</taxon>
        <taxon>Cyanobacteriota</taxon>
        <taxon>Cyanophyceae</taxon>
        <taxon>Acaryochloridales</taxon>
        <taxon>Acaryochloridaceae</taxon>
        <taxon>Acaryochloris</taxon>
    </lineage>
</organism>
<keyword evidence="3" id="KW-1185">Reference proteome</keyword>
<dbReference type="Proteomes" id="UP000000268">
    <property type="component" value="Chromosome"/>
</dbReference>
<dbReference type="eggNOG" id="COG3385">
    <property type="taxonomic scope" value="Bacteria"/>
</dbReference>
<dbReference type="HOGENOM" id="CLU_071602_0_0_3"/>